<sequence>MFPTLSHDIGRAYEDIDRLHEFPCVLSAQRNAASIGLRAKMETLPGFPSIPDLSSKFLQLNLLDERSFGEQTMFPVSLARFLALATLLALFTINSVHSAPTGNVTADAFEGLSHEAREILARATPAAPHWVAYSDKFFSSAGPPAPSTIKGYNVFVLSFLLLQGAWDNAQVWASLSASQRSSIKSQYSAAGIKLMVSAFGSTNAPTSSGADPVATANTMAAWVKKYGLDGIDVDYEDFNAMNAGNGKAEQWLISFTKQLRKQLPAGQYIITHAPVAPWFSPNIWGGGGYLKVHNTVGSSIDWVRFTMNGCIYALTSHSHLPVQRAEGASEYTTCAGLLTASSSKWPKSSLFQISASGVPINKLVIGKPATTASATNGYISPATLASCVSQAKGKGWIPRRDEFLDQDCQGFRFPGLVGTSQGDDETYSNNAKEANSDTIEDPTRHSTIDINLLLMYLGTHVLPSPRFTLKLIAPIVTHFYLWNI</sequence>
<dbReference type="GO" id="GO:0004553">
    <property type="term" value="F:hydrolase activity, hydrolyzing O-glycosyl compounds"/>
    <property type="evidence" value="ECO:0007669"/>
    <property type="project" value="InterPro"/>
</dbReference>
<name>A0AAD5V6M0_9APHY</name>
<evidence type="ECO:0008006" key="4">
    <source>
        <dbReference type="Google" id="ProtNLM"/>
    </source>
</evidence>
<dbReference type="EMBL" id="JANAWD010000212">
    <property type="protein sequence ID" value="KAJ3483841.1"/>
    <property type="molecule type" value="Genomic_DNA"/>
</dbReference>
<proteinExistence type="predicted"/>
<keyword evidence="3" id="KW-1185">Reference proteome</keyword>
<dbReference type="InterPro" id="IPR001579">
    <property type="entry name" value="Glyco_hydro_18_chit_AS"/>
</dbReference>
<dbReference type="SUPFAM" id="SSF51445">
    <property type="entry name" value="(Trans)glycosidases"/>
    <property type="match status" value="1"/>
</dbReference>
<dbReference type="Gene3D" id="3.20.20.80">
    <property type="entry name" value="Glycosidases"/>
    <property type="match status" value="1"/>
</dbReference>
<dbReference type="InterPro" id="IPR017853">
    <property type="entry name" value="GH"/>
</dbReference>
<comment type="caution">
    <text evidence="2">The sequence shown here is derived from an EMBL/GenBank/DDBJ whole genome shotgun (WGS) entry which is preliminary data.</text>
</comment>
<dbReference type="GO" id="GO:0005975">
    <property type="term" value="P:carbohydrate metabolic process"/>
    <property type="evidence" value="ECO:0007669"/>
    <property type="project" value="InterPro"/>
</dbReference>
<feature type="region of interest" description="Disordered" evidence="1">
    <location>
        <begin position="419"/>
        <end position="440"/>
    </location>
</feature>
<accession>A0AAD5V6M0</accession>
<reference evidence="2" key="1">
    <citation type="submission" date="2022-07" db="EMBL/GenBank/DDBJ databases">
        <title>Genome Sequence of Physisporinus lineatus.</title>
        <authorList>
            <person name="Buettner E."/>
        </authorList>
    </citation>
    <scope>NUCLEOTIDE SEQUENCE</scope>
    <source>
        <strain evidence="2">VT162</strain>
    </source>
</reference>
<feature type="compositionally biased region" description="Polar residues" evidence="1">
    <location>
        <begin position="427"/>
        <end position="437"/>
    </location>
</feature>
<organism evidence="2 3">
    <name type="scientific">Meripilus lineatus</name>
    <dbReference type="NCBI Taxonomy" id="2056292"/>
    <lineage>
        <taxon>Eukaryota</taxon>
        <taxon>Fungi</taxon>
        <taxon>Dikarya</taxon>
        <taxon>Basidiomycota</taxon>
        <taxon>Agaricomycotina</taxon>
        <taxon>Agaricomycetes</taxon>
        <taxon>Polyporales</taxon>
        <taxon>Meripilaceae</taxon>
        <taxon>Meripilus</taxon>
    </lineage>
</organism>
<evidence type="ECO:0000256" key="1">
    <source>
        <dbReference type="SAM" id="MobiDB-lite"/>
    </source>
</evidence>
<evidence type="ECO:0000313" key="3">
    <source>
        <dbReference type="Proteomes" id="UP001212997"/>
    </source>
</evidence>
<dbReference type="Proteomes" id="UP001212997">
    <property type="component" value="Unassembled WGS sequence"/>
</dbReference>
<protein>
    <recommendedName>
        <fullName evidence="4">Chitinase</fullName>
    </recommendedName>
</protein>
<dbReference type="PROSITE" id="PS01095">
    <property type="entry name" value="GH18_1"/>
    <property type="match status" value="1"/>
</dbReference>
<gene>
    <name evidence="2" type="ORF">NLI96_g6045</name>
</gene>
<dbReference type="CDD" id="cd00598">
    <property type="entry name" value="GH18_chitinase-like"/>
    <property type="match status" value="1"/>
</dbReference>
<dbReference type="AlphaFoldDB" id="A0AAD5V6M0"/>
<evidence type="ECO:0000313" key="2">
    <source>
        <dbReference type="EMBL" id="KAJ3483841.1"/>
    </source>
</evidence>